<evidence type="ECO:0000256" key="4">
    <source>
        <dbReference type="ARBA" id="ARBA00022989"/>
    </source>
</evidence>
<proteinExistence type="inferred from homology"/>
<dbReference type="PROSITE" id="PS50267">
    <property type="entry name" value="NA_NEUROTRAN_SYMP_3"/>
    <property type="match status" value="1"/>
</dbReference>
<feature type="transmembrane region" description="Helical" evidence="8">
    <location>
        <begin position="477"/>
        <end position="498"/>
    </location>
</feature>
<dbReference type="EnsemblMetazoa" id="CLYHEMT024320.2">
    <property type="protein sequence ID" value="CLYHEMP024320.2"/>
    <property type="gene ID" value="CLYHEMG024320"/>
</dbReference>
<keyword evidence="10" id="KW-1185">Reference proteome</keyword>
<evidence type="ECO:0000313" key="9">
    <source>
        <dbReference type="EnsemblMetazoa" id="CLYHEMP024320.2"/>
    </source>
</evidence>
<dbReference type="GO" id="GO:0046872">
    <property type="term" value="F:metal ion binding"/>
    <property type="evidence" value="ECO:0007669"/>
    <property type="project" value="UniProtKB-KW"/>
</dbReference>
<dbReference type="GO" id="GO:0006865">
    <property type="term" value="P:amino acid transport"/>
    <property type="evidence" value="ECO:0007669"/>
    <property type="project" value="TreeGrafter"/>
</dbReference>
<feature type="transmembrane region" description="Helical" evidence="8">
    <location>
        <begin position="225"/>
        <end position="242"/>
    </location>
</feature>
<dbReference type="GO" id="GO:0005886">
    <property type="term" value="C:plasma membrane"/>
    <property type="evidence" value="ECO:0007669"/>
    <property type="project" value="TreeGrafter"/>
</dbReference>
<organism evidence="9 10">
    <name type="scientific">Clytia hemisphaerica</name>
    <dbReference type="NCBI Taxonomy" id="252671"/>
    <lineage>
        <taxon>Eukaryota</taxon>
        <taxon>Metazoa</taxon>
        <taxon>Cnidaria</taxon>
        <taxon>Hydrozoa</taxon>
        <taxon>Hydroidolina</taxon>
        <taxon>Leptothecata</taxon>
        <taxon>Obeliida</taxon>
        <taxon>Clytiidae</taxon>
        <taxon>Clytia</taxon>
    </lineage>
</organism>
<evidence type="ECO:0000256" key="7">
    <source>
        <dbReference type="RuleBase" id="RU003732"/>
    </source>
</evidence>
<feature type="binding site" evidence="6">
    <location>
        <position position="380"/>
    </location>
    <ligand>
        <name>Na(+)</name>
        <dbReference type="ChEBI" id="CHEBI:29101"/>
        <label>1</label>
    </ligand>
</feature>
<dbReference type="PANTHER" id="PTHR11616">
    <property type="entry name" value="SODIUM/CHLORIDE DEPENDENT TRANSPORTER"/>
    <property type="match status" value="1"/>
</dbReference>
<keyword evidence="4 8" id="KW-1133">Transmembrane helix</keyword>
<feature type="binding site" evidence="6">
    <location>
        <position position="26"/>
    </location>
    <ligand>
        <name>Na(+)</name>
        <dbReference type="ChEBI" id="CHEBI:29101"/>
        <label>1</label>
    </ligand>
</feature>
<evidence type="ECO:0000256" key="2">
    <source>
        <dbReference type="ARBA" id="ARBA00022448"/>
    </source>
</evidence>
<feature type="transmembrane region" description="Helical" evidence="8">
    <location>
        <begin position="17"/>
        <end position="35"/>
    </location>
</feature>
<feature type="binding site" evidence="6">
    <location>
        <position position="381"/>
    </location>
    <ligand>
        <name>Na(+)</name>
        <dbReference type="ChEBI" id="CHEBI:29101"/>
        <label>1</label>
    </ligand>
</feature>
<dbReference type="RefSeq" id="XP_066936638.1">
    <property type="nucleotide sequence ID" value="XM_067080537.1"/>
</dbReference>
<feature type="binding site" evidence="6">
    <location>
        <position position="23"/>
    </location>
    <ligand>
        <name>Na(+)</name>
        <dbReference type="ChEBI" id="CHEBI:29101"/>
        <label>1</label>
    </ligand>
</feature>
<dbReference type="NCBIfam" id="NF037979">
    <property type="entry name" value="Na_transp"/>
    <property type="match status" value="1"/>
</dbReference>
<dbReference type="PRINTS" id="PR00176">
    <property type="entry name" value="NANEUSMPORT"/>
</dbReference>
<keyword evidence="2 7" id="KW-0813">Transport</keyword>
<dbReference type="InterPro" id="IPR037272">
    <property type="entry name" value="SNS_sf"/>
</dbReference>
<feature type="binding site" evidence="6">
    <location>
        <position position="25"/>
    </location>
    <ligand>
        <name>Na(+)</name>
        <dbReference type="ChEBI" id="CHEBI:29101"/>
        <label>1</label>
    </ligand>
</feature>
<feature type="binding site" evidence="6">
    <location>
        <position position="377"/>
    </location>
    <ligand>
        <name>Na(+)</name>
        <dbReference type="ChEBI" id="CHEBI:29101"/>
        <label>1</label>
    </ligand>
</feature>
<dbReference type="AlphaFoldDB" id="A0A7M5XIW1"/>
<dbReference type="GO" id="GO:0035725">
    <property type="term" value="P:sodium ion transmembrane transport"/>
    <property type="evidence" value="ECO:0007669"/>
    <property type="project" value="TreeGrafter"/>
</dbReference>
<feature type="transmembrane region" description="Helical" evidence="8">
    <location>
        <begin position="307"/>
        <end position="330"/>
    </location>
</feature>
<feature type="transmembrane region" description="Helical" evidence="8">
    <location>
        <begin position="436"/>
        <end position="457"/>
    </location>
</feature>
<dbReference type="PROSITE" id="PS00610">
    <property type="entry name" value="NA_NEUROTRAN_SYMP_1"/>
    <property type="match status" value="1"/>
</dbReference>
<comment type="similarity">
    <text evidence="7">Belongs to the sodium:neurotransmitter symporter (SNF) (TC 2.A.22) family.</text>
</comment>
<feature type="transmembrane region" description="Helical" evidence="8">
    <location>
        <begin position="47"/>
        <end position="68"/>
    </location>
</feature>
<dbReference type="Pfam" id="PF00209">
    <property type="entry name" value="SNF"/>
    <property type="match status" value="1"/>
</dbReference>
<keyword evidence="7" id="KW-0769">Symport</keyword>
<keyword evidence="6" id="KW-0915">Sodium</keyword>
<dbReference type="PANTHER" id="PTHR11616:SF182">
    <property type="entry name" value="TRANSPORTER"/>
    <property type="match status" value="1"/>
</dbReference>
<dbReference type="Proteomes" id="UP000594262">
    <property type="component" value="Unplaced"/>
</dbReference>
<name>A0A7M5XIW1_9CNID</name>
<evidence type="ECO:0000256" key="5">
    <source>
        <dbReference type="ARBA" id="ARBA00023136"/>
    </source>
</evidence>
<reference evidence="9" key="1">
    <citation type="submission" date="2021-01" db="UniProtKB">
        <authorList>
            <consortium name="EnsemblMetazoa"/>
        </authorList>
    </citation>
    <scope>IDENTIFICATION</scope>
</reference>
<feature type="transmembrane region" description="Helical" evidence="8">
    <location>
        <begin position="405"/>
        <end position="430"/>
    </location>
</feature>
<evidence type="ECO:0000313" key="10">
    <source>
        <dbReference type="Proteomes" id="UP000594262"/>
    </source>
</evidence>
<feature type="transmembrane region" description="Helical" evidence="8">
    <location>
        <begin position="274"/>
        <end position="295"/>
    </location>
</feature>
<evidence type="ECO:0000256" key="1">
    <source>
        <dbReference type="ARBA" id="ARBA00004141"/>
    </source>
</evidence>
<feature type="transmembrane region" description="Helical" evidence="8">
    <location>
        <begin position="538"/>
        <end position="560"/>
    </location>
</feature>
<keyword evidence="5 8" id="KW-0472">Membrane</keyword>
<comment type="subcellular location">
    <subcellularLocation>
        <location evidence="1">Membrane</location>
        <topology evidence="1">Multi-pass membrane protein</topology>
    </subcellularLocation>
</comment>
<evidence type="ECO:0000256" key="8">
    <source>
        <dbReference type="SAM" id="Phobius"/>
    </source>
</evidence>
<feature type="binding site" evidence="6">
    <location>
        <position position="313"/>
    </location>
    <ligand>
        <name>Na(+)</name>
        <dbReference type="ChEBI" id="CHEBI:29101"/>
        <label>1</label>
    </ligand>
</feature>
<sequence length="616" mass="69581">MDVEPSKRGTWGHKSEFILASIGLAVGLGNIWRFPYLCQRNGGGAFLIPYVIFMVIEGLPIFFIEFAIGQRFRTSSVNAWAKVSPALKGIGWSCVCVSTFVCIYYIVVLSWCIYYFLMSFTSDLPWDIEQTCLNNPQYQTILNNVAKYKGNATELPKWIDAMDSFSDCCVRDPAQWYFYQRVLRVSSGIEDTGVGLNVNLVGCLILAWIITYLCVVKGIKSSGKVVYFTAVFPYIVLLIFFFRGVTLDNAKNGIKTFFNPDWSKLEDPQIWMDAATQIFFTLSLGFGALVAFASYMPIKNNCIRDAYTVVFINCGTSVFAGVVVFSILGYRELKTGLPADKVSSGPGLAFMAFSDAILLMKGSPFWAVMFFLMLILLGIDSEFGVLEATITPFYDSGVVKMRKEVFTAIFAFVMFLIGLCLVAGNGFYIFQIFDDFSVSLPLLFIAFFQCIGVTWIYGSDNFANDIEYMTGSRPNIFWMLCWKYISPVALLVVFITNINTLSKDTAKYAVYTGCPSDPLHYQHAGASEWLTKVEYPPWGQFLIVLVVGVSFLPILIYLFLDLYRRPGAWKAGIKKRFFTSWHEYLPDPAMFDASRRKTTYQMEEMVLASLENDKMK</sequence>
<feature type="binding site" evidence="6">
    <location>
        <position position="30"/>
    </location>
    <ligand>
        <name>Na(+)</name>
        <dbReference type="ChEBI" id="CHEBI:29101"/>
        <label>1</label>
    </ligand>
</feature>
<protein>
    <recommendedName>
        <fullName evidence="7">Transporter</fullName>
    </recommendedName>
</protein>
<dbReference type="GeneID" id="136824427"/>
<feature type="transmembrane region" description="Helical" evidence="8">
    <location>
        <begin position="89"/>
        <end position="117"/>
    </location>
</feature>
<evidence type="ECO:0000256" key="6">
    <source>
        <dbReference type="PIRSR" id="PIRSR600175-1"/>
    </source>
</evidence>
<feature type="transmembrane region" description="Helical" evidence="8">
    <location>
        <begin position="194"/>
        <end position="213"/>
    </location>
</feature>
<keyword evidence="6" id="KW-0479">Metal-binding</keyword>
<keyword evidence="3 7" id="KW-0812">Transmembrane</keyword>
<dbReference type="GO" id="GO:0015293">
    <property type="term" value="F:symporter activity"/>
    <property type="evidence" value="ECO:0007669"/>
    <property type="project" value="UniProtKB-KW"/>
</dbReference>
<dbReference type="OrthoDB" id="6581954at2759"/>
<evidence type="ECO:0000256" key="3">
    <source>
        <dbReference type="ARBA" id="ARBA00022692"/>
    </source>
</evidence>
<feature type="transmembrane region" description="Helical" evidence="8">
    <location>
        <begin position="365"/>
        <end position="385"/>
    </location>
</feature>
<dbReference type="RefSeq" id="XP_066936639.1">
    <property type="nucleotide sequence ID" value="XM_067080538.1"/>
</dbReference>
<dbReference type="SUPFAM" id="SSF161070">
    <property type="entry name" value="SNF-like"/>
    <property type="match status" value="1"/>
</dbReference>
<dbReference type="InterPro" id="IPR000175">
    <property type="entry name" value="Na/ntran_symport"/>
</dbReference>
<accession>A0A7M5XIW1</accession>